<dbReference type="SMART" id="SM00861">
    <property type="entry name" value="Transket_pyr"/>
    <property type="match status" value="1"/>
</dbReference>
<dbReference type="FunFam" id="1.10.287.1150:FF:000001">
    <property type="entry name" value="2-oxoglutarate dehydrogenase, mitochondrial isoform X1"/>
    <property type="match status" value="1"/>
</dbReference>
<evidence type="ECO:0000256" key="11">
    <source>
        <dbReference type="ARBA" id="ARBA00023052"/>
    </source>
</evidence>
<dbReference type="InterPro" id="IPR011603">
    <property type="entry name" value="2oxoglutarate_DH_E1"/>
</dbReference>
<reference evidence="20" key="2">
    <citation type="submission" date="2025-08" db="UniProtKB">
        <authorList>
            <consortium name="Ensembl"/>
        </authorList>
    </citation>
    <scope>IDENTIFICATION</scope>
</reference>
<dbReference type="InterPro" id="IPR042179">
    <property type="entry name" value="KGD_C_sf"/>
</dbReference>
<dbReference type="Proteomes" id="UP001501920">
    <property type="component" value="Chromosome 5"/>
</dbReference>
<dbReference type="GO" id="GO:0006096">
    <property type="term" value="P:glycolytic process"/>
    <property type="evidence" value="ECO:0007669"/>
    <property type="project" value="UniProtKB-KW"/>
</dbReference>
<dbReference type="PIRSF" id="PIRSF000157">
    <property type="entry name" value="Oxoglu_dh_E1"/>
    <property type="match status" value="1"/>
</dbReference>
<dbReference type="InterPro" id="IPR031717">
    <property type="entry name" value="ODO-1/KGD_C"/>
</dbReference>
<name>A0AAR2M354_PYGNA</name>
<dbReference type="GO" id="GO:0045252">
    <property type="term" value="C:oxoglutarate dehydrogenase complex"/>
    <property type="evidence" value="ECO:0007669"/>
    <property type="project" value="TreeGrafter"/>
</dbReference>
<evidence type="ECO:0000256" key="12">
    <source>
        <dbReference type="ARBA" id="ARBA00023128"/>
    </source>
</evidence>
<dbReference type="Gene3D" id="3.40.50.970">
    <property type="match status" value="1"/>
</dbReference>
<dbReference type="NCBIfam" id="TIGR00239">
    <property type="entry name" value="2oxo_dh_E1"/>
    <property type="match status" value="1"/>
</dbReference>
<dbReference type="CDD" id="cd02016">
    <property type="entry name" value="TPP_E1_OGDC_like"/>
    <property type="match status" value="1"/>
</dbReference>
<reference evidence="20 21" key="1">
    <citation type="submission" date="2020-10" db="EMBL/GenBank/DDBJ databases">
        <title>Pygocentrus nattereri (red-bellied piranha) genome, fPygNat1, primary haplotype.</title>
        <authorList>
            <person name="Myers G."/>
            <person name="Meyer A."/>
            <person name="Karagic N."/>
            <person name="Pippel M."/>
            <person name="Winkler S."/>
            <person name="Tracey A."/>
            <person name="Wood J."/>
            <person name="Formenti G."/>
            <person name="Howe K."/>
            <person name="Fedrigo O."/>
            <person name="Jarvis E.D."/>
        </authorList>
    </citation>
    <scope>NUCLEOTIDE SEQUENCE [LARGE SCALE GENOMIC DNA]</scope>
</reference>
<dbReference type="GO" id="GO:0046872">
    <property type="term" value="F:metal ion binding"/>
    <property type="evidence" value="ECO:0007669"/>
    <property type="project" value="UniProtKB-KW"/>
</dbReference>
<organism evidence="20 21">
    <name type="scientific">Pygocentrus nattereri</name>
    <name type="common">Red-bellied piranha</name>
    <dbReference type="NCBI Taxonomy" id="42514"/>
    <lineage>
        <taxon>Eukaryota</taxon>
        <taxon>Metazoa</taxon>
        <taxon>Chordata</taxon>
        <taxon>Craniata</taxon>
        <taxon>Vertebrata</taxon>
        <taxon>Euteleostomi</taxon>
        <taxon>Actinopterygii</taxon>
        <taxon>Neopterygii</taxon>
        <taxon>Teleostei</taxon>
        <taxon>Ostariophysi</taxon>
        <taxon>Characiformes</taxon>
        <taxon>Characoidei</taxon>
        <taxon>Pygocentrus</taxon>
    </lineage>
</organism>
<dbReference type="Pfam" id="PF16078">
    <property type="entry name" value="2-oxogl_dehyd_N"/>
    <property type="match status" value="1"/>
</dbReference>
<reference evidence="20" key="3">
    <citation type="submission" date="2025-09" db="UniProtKB">
        <authorList>
            <consortium name="Ensembl"/>
        </authorList>
    </citation>
    <scope>IDENTIFICATION</scope>
</reference>
<dbReference type="FunFam" id="3.40.50.12470:FF:000001">
    <property type="entry name" value="2-oxoglutarate dehydrogenase, mitochondrial isoform X1"/>
    <property type="match status" value="1"/>
</dbReference>
<dbReference type="InterPro" id="IPR029061">
    <property type="entry name" value="THDP-binding"/>
</dbReference>
<comment type="function">
    <text evidence="15">2-oxoglutarate dehydrogenase (E1-like) component of the 2-oxoglutarate dehydrogenase multienzyme complex (OGDHC) which mediates the decarboxylation of alpha-ketoglutarate in the tricarboxylic acid cycle. The OGDHC complex catalyzes the overall conversion of 2-oxoglutarate to succinyl-CoA and CO(2) while reducing NAD(+) to NADH. The OGDHC complex is mainly active in the mitochondrion. Involved in the inhibition of cell proliferation and in apoptosis.</text>
</comment>
<dbReference type="PANTHER" id="PTHR23152">
    <property type="entry name" value="2-OXOGLUTARATE DEHYDROGENASE"/>
    <property type="match status" value="1"/>
</dbReference>
<protein>
    <recommendedName>
        <fullName evidence="16">2-oxoglutarate dehydrogenase-like, mitochondrial</fullName>
        <ecNumber evidence="5">1.2.4.2</ecNumber>
    </recommendedName>
    <alternativeName>
        <fullName evidence="17">2-oxoglutarate dehydrogenase complex component E1-like</fullName>
    </alternativeName>
    <alternativeName>
        <fullName evidence="18">Alpha-ketoglutarate dehydrogenase-like</fullName>
    </alternativeName>
</protein>
<keyword evidence="13" id="KW-0324">Glycolysis</keyword>
<proteinExistence type="inferred from homology"/>
<evidence type="ECO:0000256" key="7">
    <source>
        <dbReference type="ARBA" id="ARBA00022837"/>
    </source>
</evidence>
<evidence type="ECO:0000313" key="21">
    <source>
        <dbReference type="Proteomes" id="UP001501920"/>
    </source>
</evidence>
<evidence type="ECO:0000256" key="8">
    <source>
        <dbReference type="ARBA" id="ARBA00022842"/>
    </source>
</evidence>
<evidence type="ECO:0000259" key="19">
    <source>
        <dbReference type="SMART" id="SM00861"/>
    </source>
</evidence>
<evidence type="ECO:0000256" key="9">
    <source>
        <dbReference type="ARBA" id="ARBA00022946"/>
    </source>
</evidence>
<evidence type="ECO:0000256" key="6">
    <source>
        <dbReference type="ARBA" id="ARBA00022723"/>
    </source>
</evidence>
<sequence>MSQFRSLAGVLRGGGLWMLGRNAPGRGCSSRVTQLSPSVLSSSYVEEMYYAWLEDPRSVHESWDAYFRNAQASSPVGEAEERRPSMLLQGRAMSQTPAMSLKVVEDHLIRGHHVAQLDPLGILTADIDSFVPSDLITTIDKLGFYGLDESDLDKTFQLPSTTFIGGHETTLPLREIIHRLETSYCGHIGMEFMFINNVEQCQWIRQKFETPGIMKFTDREKRTLLARLVRSTRFEDFLARKWSSEKRFGLEGCEVLIPALKMIIDRSSAAGIESVIIGMPHRGRLNVLANVVRKDLDQIFCQFDPKLEAGSGDVKYHLGMYHERINRETDKNITLSLMANPSHLEAVDPVVQGKTKAEQFYRGDTEGKKVMSILMHGDAAFAGQGVVYETFHLSELPSYTTLGTIHVVVNNQIGFTTDPRMARSSPYPTDVARVVNAPIFHVNADDPEAVMYVCRVAAEWRSTFNKDVVIDLVCYRRFGHNEMDEPMFTQPLMYKQIRKQEHVLKKYADKLISEGVVTLQEFEEEVAKYDKICEEAYTASKDEKILHIRHWLDSPWPNFFTAEGEPKCMSYPPTGLTDEVLKHIGEAASSVPLQDFSIHSGVSRILRGRADMVSKRTVDWALGEYMAFGSLLKDGIHVRLSGQDVERGTFSHRHHVLHDQEVDKRFCIPLNHLSPDQAPYTVCNSSLSEYGVLGFELGFAMASPNALVCWEAQFGDFHNTAQCIIDQFISSGQAKWVRNNGIVLLLPHGMEGMGPEHSSARPERFLQMSKDDPDRYPEFTGDFEVQQLYDCNWIVILLPFRKPLIIFTPKSLLRLPEARSSFDEMTTGFRRIIPDEGPASKNPGKVKRVIFCTGKVYYELAKERKQLKLEDTVAVVRLEQISPFPFDLIKAEVELYDNAEMIWCQEEHKNMGYYDYVRPRFLTVLSNKKPVWYVGRDPAAAPATGNKFTHLAELKRFMDTAFDLSAFEGRSF</sequence>
<keyword evidence="8" id="KW-0460">Magnesium</keyword>
<feature type="domain" description="Transketolase-like pyrimidine-binding" evidence="19">
    <location>
        <begin position="618"/>
        <end position="815"/>
    </location>
</feature>
<keyword evidence="7" id="KW-0106">Calcium</keyword>
<keyword evidence="21" id="KW-1185">Reference proteome</keyword>
<dbReference type="NCBIfam" id="NF008907">
    <property type="entry name" value="PRK12270.1"/>
    <property type="match status" value="1"/>
</dbReference>
<comment type="subcellular location">
    <subcellularLocation>
        <location evidence="3">Mitochondrion matrix</location>
    </subcellularLocation>
</comment>
<dbReference type="GeneTree" id="ENSGT00950000183125"/>
<dbReference type="Gene3D" id="3.40.50.11610">
    <property type="entry name" value="Multifunctional 2-oxoglutarate metabolism enzyme, C-terminal domain"/>
    <property type="match status" value="1"/>
</dbReference>
<evidence type="ECO:0000256" key="1">
    <source>
        <dbReference type="ARBA" id="ARBA00001946"/>
    </source>
</evidence>
<dbReference type="Gene3D" id="1.10.287.1150">
    <property type="entry name" value="TPP helical domain"/>
    <property type="match status" value="1"/>
</dbReference>
<dbReference type="InterPro" id="IPR001017">
    <property type="entry name" value="DH_E1"/>
</dbReference>
<dbReference type="GO" id="GO:0004591">
    <property type="term" value="F:oxoglutarate dehydrogenase (succinyl-transferring) activity"/>
    <property type="evidence" value="ECO:0007669"/>
    <property type="project" value="UniProtKB-EC"/>
</dbReference>
<dbReference type="Pfam" id="PF16870">
    <property type="entry name" value="OxoGdeHyase_C"/>
    <property type="match status" value="1"/>
</dbReference>
<evidence type="ECO:0000256" key="14">
    <source>
        <dbReference type="ARBA" id="ARBA00051042"/>
    </source>
</evidence>
<dbReference type="Pfam" id="PF00676">
    <property type="entry name" value="E1_dh"/>
    <property type="match status" value="1"/>
</dbReference>
<comment type="cofactor">
    <cofactor evidence="2">
        <name>thiamine diphosphate</name>
        <dbReference type="ChEBI" id="CHEBI:58937"/>
    </cofactor>
</comment>
<dbReference type="SUPFAM" id="SSF52518">
    <property type="entry name" value="Thiamin diphosphate-binding fold (THDP-binding)"/>
    <property type="match status" value="2"/>
</dbReference>
<dbReference type="GO" id="GO:0030976">
    <property type="term" value="F:thiamine pyrophosphate binding"/>
    <property type="evidence" value="ECO:0007669"/>
    <property type="project" value="InterPro"/>
</dbReference>
<dbReference type="Ensembl" id="ENSPNAT00000045290.1">
    <property type="protein sequence ID" value="ENSPNAP00000081474.1"/>
    <property type="gene ID" value="ENSPNAG00000008229.2"/>
</dbReference>
<dbReference type="InterPro" id="IPR005475">
    <property type="entry name" value="Transketolase-like_Pyr-bd"/>
</dbReference>
<dbReference type="GO" id="GO:0006099">
    <property type="term" value="P:tricarboxylic acid cycle"/>
    <property type="evidence" value="ECO:0007669"/>
    <property type="project" value="TreeGrafter"/>
</dbReference>
<dbReference type="Pfam" id="PF02779">
    <property type="entry name" value="Transket_pyr"/>
    <property type="match status" value="1"/>
</dbReference>
<evidence type="ECO:0000256" key="4">
    <source>
        <dbReference type="ARBA" id="ARBA00006936"/>
    </source>
</evidence>
<evidence type="ECO:0000256" key="5">
    <source>
        <dbReference type="ARBA" id="ARBA00012280"/>
    </source>
</evidence>
<dbReference type="Gene3D" id="3.40.50.12470">
    <property type="match status" value="1"/>
</dbReference>
<evidence type="ECO:0000313" key="20">
    <source>
        <dbReference type="Ensembl" id="ENSPNAP00000081474.1"/>
    </source>
</evidence>
<dbReference type="EC" id="1.2.4.2" evidence="5"/>
<keyword evidence="10" id="KW-0560">Oxidoreductase</keyword>
<keyword evidence="12" id="KW-0496">Mitochondrion</keyword>
<keyword evidence="11" id="KW-0786">Thiamine pyrophosphate</keyword>
<evidence type="ECO:0000256" key="3">
    <source>
        <dbReference type="ARBA" id="ARBA00004305"/>
    </source>
</evidence>
<dbReference type="FunFam" id="3.40.50.970:FF:000002">
    <property type="entry name" value="2-oxoglutarate dehydrogenase, E1 component"/>
    <property type="match status" value="1"/>
</dbReference>
<evidence type="ECO:0000256" key="10">
    <source>
        <dbReference type="ARBA" id="ARBA00023002"/>
    </source>
</evidence>
<dbReference type="GO" id="GO:0005759">
    <property type="term" value="C:mitochondrial matrix"/>
    <property type="evidence" value="ECO:0007669"/>
    <property type="project" value="UniProtKB-SubCell"/>
</dbReference>
<evidence type="ECO:0000256" key="16">
    <source>
        <dbReference type="ARBA" id="ARBA00068875"/>
    </source>
</evidence>
<comment type="cofactor">
    <cofactor evidence="1">
        <name>Mg(2+)</name>
        <dbReference type="ChEBI" id="CHEBI:18420"/>
    </cofactor>
</comment>
<evidence type="ECO:0000256" key="17">
    <source>
        <dbReference type="ARBA" id="ARBA00077399"/>
    </source>
</evidence>
<evidence type="ECO:0000256" key="15">
    <source>
        <dbReference type="ARBA" id="ARBA00059442"/>
    </source>
</evidence>
<dbReference type="InterPro" id="IPR032106">
    <property type="entry name" value="2-oxogl_dehyd_N"/>
</dbReference>
<keyword evidence="6" id="KW-0479">Metal-binding</keyword>
<dbReference type="NCBIfam" id="NF006914">
    <property type="entry name" value="PRK09404.1"/>
    <property type="match status" value="1"/>
</dbReference>
<gene>
    <name evidence="20" type="primary">OGDHL</name>
</gene>
<comment type="catalytic activity">
    <reaction evidence="14">
        <text>N(6)-[(R)-lipoyl]-L-lysyl-[protein] + 2-oxoglutarate + H(+) = N(6)-[(R)-S(8)-succinyldihydrolipoyl]-L-lysyl-[protein] + CO2</text>
        <dbReference type="Rhea" id="RHEA:12188"/>
        <dbReference type="Rhea" id="RHEA-COMP:10474"/>
        <dbReference type="Rhea" id="RHEA-COMP:20092"/>
        <dbReference type="ChEBI" id="CHEBI:15378"/>
        <dbReference type="ChEBI" id="CHEBI:16526"/>
        <dbReference type="ChEBI" id="CHEBI:16810"/>
        <dbReference type="ChEBI" id="CHEBI:83099"/>
        <dbReference type="ChEBI" id="CHEBI:83120"/>
        <dbReference type="EC" id="1.2.4.2"/>
    </reaction>
    <physiologicalReaction direction="left-to-right" evidence="14">
        <dbReference type="Rhea" id="RHEA:12189"/>
    </physiologicalReaction>
</comment>
<comment type="similarity">
    <text evidence="4">Belongs to the alpha-ketoglutarate dehydrogenase family.</text>
</comment>
<evidence type="ECO:0000256" key="18">
    <source>
        <dbReference type="ARBA" id="ARBA00079737"/>
    </source>
</evidence>
<accession>A0AAR2M354</accession>
<evidence type="ECO:0000256" key="13">
    <source>
        <dbReference type="ARBA" id="ARBA00023152"/>
    </source>
</evidence>
<dbReference type="AlphaFoldDB" id="A0AAR2M354"/>
<dbReference type="PANTHER" id="PTHR23152:SF5">
    <property type="entry name" value="2-OXOGLUTARATE DEHYDROGENASE-LIKE, MITOCHONDRIAL"/>
    <property type="match status" value="1"/>
</dbReference>
<evidence type="ECO:0000256" key="2">
    <source>
        <dbReference type="ARBA" id="ARBA00001964"/>
    </source>
</evidence>
<keyword evidence="9" id="KW-0809">Transit peptide</keyword>